<protein>
    <submittedName>
        <fullName evidence="1">Uncharacterized protein</fullName>
    </submittedName>
</protein>
<organism evidence="1 2">
    <name type="scientific">Streptococcus vestibularis</name>
    <dbReference type="NCBI Taxonomy" id="1343"/>
    <lineage>
        <taxon>Bacteria</taxon>
        <taxon>Bacillati</taxon>
        <taxon>Bacillota</taxon>
        <taxon>Bacilli</taxon>
        <taxon>Lactobacillales</taxon>
        <taxon>Streptococcaceae</taxon>
        <taxon>Streptococcus</taxon>
    </lineage>
</organism>
<evidence type="ECO:0000313" key="2">
    <source>
        <dbReference type="Proteomes" id="UP000380217"/>
    </source>
</evidence>
<dbReference type="EMBL" id="CABHNJ010000032">
    <property type="protein sequence ID" value="VUX08788.1"/>
    <property type="molecule type" value="Genomic_DNA"/>
</dbReference>
<gene>
    <name evidence="1" type="ORF">SSSS39_00053</name>
</gene>
<name>A0A564TNL6_STRVE</name>
<evidence type="ECO:0000313" key="1">
    <source>
        <dbReference type="EMBL" id="VUX08788.1"/>
    </source>
</evidence>
<dbReference type="Proteomes" id="UP000380217">
    <property type="component" value="Unassembled WGS sequence"/>
</dbReference>
<reference evidence="1 2" key="1">
    <citation type="submission" date="2019-07" db="EMBL/GenBank/DDBJ databases">
        <authorList>
            <person name="Hibberd C M."/>
            <person name="Gehrig L. J."/>
            <person name="Chang H.-W."/>
            <person name="Venkatesh S."/>
        </authorList>
    </citation>
    <scope>NUCLEOTIDE SEQUENCE [LARGE SCALE GENOMIC DNA]</scope>
    <source>
        <strain evidence="1">Streptococcus_salivarius_SS_Bg39</strain>
    </source>
</reference>
<accession>A0A564TNL6</accession>
<sequence length="46" mass="5602">MNMSYRTVVLEINDLRRASRLKGEDSKNRYNYFINTLLKDRDYMVV</sequence>
<proteinExistence type="predicted"/>
<dbReference type="AlphaFoldDB" id="A0A564TNL6"/>